<feature type="compositionally biased region" description="Low complexity" evidence="1">
    <location>
        <begin position="37"/>
        <end position="48"/>
    </location>
</feature>
<proteinExistence type="predicted"/>
<evidence type="ECO:0000313" key="2">
    <source>
        <dbReference type="EMBL" id="CAB1429779.1"/>
    </source>
</evidence>
<feature type="compositionally biased region" description="Basic and acidic residues" evidence="1">
    <location>
        <begin position="15"/>
        <end position="32"/>
    </location>
</feature>
<sequence>MSQRHIRTRIQAFESQKEEGNAAEPVKPEPRTRKAVSKPAVAAKPSAALKPQFSADDVYQNVLSVQSAQIQAPDPRPQPPKKPVGMAIKEELETLHRKGPVPGRSRPSVTDQNRQHRR</sequence>
<dbReference type="Proteomes" id="UP001153269">
    <property type="component" value="Unassembled WGS sequence"/>
</dbReference>
<organism evidence="2 3">
    <name type="scientific">Pleuronectes platessa</name>
    <name type="common">European plaice</name>
    <dbReference type="NCBI Taxonomy" id="8262"/>
    <lineage>
        <taxon>Eukaryota</taxon>
        <taxon>Metazoa</taxon>
        <taxon>Chordata</taxon>
        <taxon>Craniata</taxon>
        <taxon>Vertebrata</taxon>
        <taxon>Euteleostomi</taxon>
        <taxon>Actinopterygii</taxon>
        <taxon>Neopterygii</taxon>
        <taxon>Teleostei</taxon>
        <taxon>Neoteleostei</taxon>
        <taxon>Acanthomorphata</taxon>
        <taxon>Carangaria</taxon>
        <taxon>Pleuronectiformes</taxon>
        <taxon>Pleuronectoidei</taxon>
        <taxon>Pleuronectidae</taxon>
        <taxon>Pleuronectes</taxon>
    </lineage>
</organism>
<protein>
    <submittedName>
        <fullName evidence="2">Uncharacterized protein</fullName>
    </submittedName>
</protein>
<name>A0A9N7UGD5_PLEPL</name>
<gene>
    <name evidence="2" type="ORF">PLEPLA_LOCUS17759</name>
</gene>
<reference evidence="2" key="1">
    <citation type="submission" date="2020-03" db="EMBL/GenBank/DDBJ databases">
        <authorList>
            <person name="Weist P."/>
        </authorList>
    </citation>
    <scope>NUCLEOTIDE SEQUENCE</scope>
</reference>
<evidence type="ECO:0000313" key="3">
    <source>
        <dbReference type="Proteomes" id="UP001153269"/>
    </source>
</evidence>
<dbReference type="EMBL" id="CADEAL010001169">
    <property type="protein sequence ID" value="CAB1429779.1"/>
    <property type="molecule type" value="Genomic_DNA"/>
</dbReference>
<evidence type="ECO:0000256" key="1">
    <source>
        <dbReference type="SAM" id="MobiDB-lite"/>
    </source>
</evidence>
<feature type="region of interest" description="Disordered" evidence="1">
    <location>
        <begin position="1"/>
        <end position="48"/>
    </location>
</feature>
<feature type="region of interest" description="Disordered" evidence="1">
    <location>
        <begin position="66"/>
        <end position="118"/>
    </location>
</feature>
<comment type="caution">
    <text evidence="2">The sequence shown here is derived from an EMBL/GenBank/DDBJ whole genome shotgun (WGS) entry which is preliminary data.</text>
</comment>
<dbReference type="AlphaFoldDB" id="A0A9N7UGD5"/>
<accession>A0A9N7UGD5</accession>
<keyword evidence="3" id="KW-1185">Reference proteome</keyword>